<sequence>MSGYCFFDISIGGKAQPERIVMELFDSITPKTCKNFRELCLGNNGEKVKGSDIPMTYQNSIFHRVIPGFMIQGGDFTNRDGTGGVSIYGEKFEDENFEEKCERAGLLAMANAGPNTNGSQFFITTAPAPHLNGRHVVFGKVVRGMNTVRAVEHVTTGANDCPVDSCVVTACGVLDTLPDAPVPTDGDTYPDYVEDLPEVPSEEDKIKAGEAIRQIGNNLFKEGKYDEAIAKYNKAIRYLGGAPNAKEAHIACLNNKAMCAIKRSEWSVALKSTEEVIKMDPQNSKAHFRHGVAAMGLNDADTAVEDFTKAHQLEPENADIVAKLNHAKEVSKAKKAKLAAGLKKMFS</sequence>
<dbReference type="InterPro" id="IPR029000">
    <property type="entry name" value="Cyclophilin-like_dom_sf"/>
</dbReference>
<evidence type="ECO:0000313" key="9">
    <source>
        <dbReference type="EMBL" id="CAD2216545.1"/>
    </source>
</evidence>
<proteinExistence type="predicted"/>
<dbReference type="VEuPathDB" id="TriTrypDB:ADEAN_000400700"/>
<feature type="domain" description="PPIase cyclophilin-type" evidence="8">
    <location>
        <begin position="6"/>
        <end position="173"/>
    </location>
</feature>
<evidence type="ECO:0000313" key="10">
    <source>
        <dbReference type="Proteomes" id="UP000515908"/>
    </source>
</evidence>
<feature type="repeat" description="TPR" evidence="7">
    <location>
        <begin position="284"/>
        <end position="317"/>
    </location>
</feature>
<feature type="repeat" description="TPR" evidence="7">
    <location>
        <begin position="209"/>
        <end position="242"/>
    </location>
</feature>
<evidence type="ECO:0000256" key="5">
    <source>
        <dbReference type="ARBA" id="ARBA00023110"/>
    </source>
</evidence>
<dbReference type="Pfam" id="PF00160">
    <property type="entry name" value="Pro_isomerase"/>
    <property type="match status" value="1"/>
</dbReference>
<dbReference type="EMBL" id="LR877151">
    <property type="protein sequence ID" value="CAD2216545.1"/>
    <property type="molecule type" value="Genomic_DNA"/>
</dbReference>
<keyword evidence="6 9" id="KW-0413">Isomerase</keyword>
<evidence type="ECO:0000256" key="3">
    <source>
        <dbReference type="ARBA" id="ARBA00022737"/>
    </source>
</evidence>
<dbReference type="GO" id="GO:0006457">
    <property type="term" value="P:protein folding"/>
    <property type="evidence" value="ECO:0007669"/>
    <property type="project" value="InterPro"/>
</dbReference>
<evidence type="ECO:0000256" key="2">
    <source>
        <dbReference type="ARBA" id="ARBA00013194"/>
    </source>
</evidence>
<organism evidence="9 10">
    <name type="scientific">Angomonas deanei</name>
    <dbReference type="NCBI Taxonomy" id="59799"/>
    <lineage>
        <taxon>Eukaryota</taxon>
        <taxon>Discoba</taxon>
        <taxon>Euglenozoa</taxon>
        <taxon>Kinetoplastea</taxon>
        <taxon>Metakinetoplastina</taxon>
        <taxon>Trypanosomatida</taxon>
        <taxon>Trypanosomatidae</taxon>
        <taxon>Strigomonadinae</taxon>
        <taxon>Angomonas</taxon>
    </lineage>
</organism>
<dbReference type="SUPFAM" id="SSF48452">
    <property type="entry name" value="TPR-like"/>
    <property type="match status" value="1"/>
</dbReference>
<dbReference type="EC" id="5.2.1.8" evidence="2"/>
<keyword evidence="10" id="KW-1185">Reference proteome</keyword>
<name>A0A7G2CAR4_9TRYP</name>
<accession>A0A7G2CAR4</accession>
<evidence type="ECO:0000256" key="4">
    <source>
        <dbReference type="ARBA" id="ARBA00022803"/>
    </source>
</evidence>
<reference evidence="9 10" key="1">
    <citation type="submission" date="2020-08" db="EMBL/GenBank/DDBJ databases">
        <authorList>
            <person name="Newling K."/>
            <person name="Davey J."/>
            <person name="Forrester S."/>
        </authorList>
    </citation>
    <scope>NUCLEOTIDE SEQUENCE [LARGE SCALE GENOMIC DNA]</scope>
    <source>
        <strain evidence="10">Crithidia deanei Carvalho (ATCC PRA-265)</strain>
    </source>
</reference>
<evidence type="ECO:0000256" key="6">
    <source>
        <dbReference type="ARBA" id="ARBA00023235"/>
    </source>
</evidence>
<dbReference type="PROSITE" id="PS50005">
    <property type="entry name" value="TPR"/>
    <property type="match status" value="2"/>
</dbReference>
<dbReference type="GO" id="GO:0003755">
    <property type="term" value="F:peptidyl-prolyl cis-trans isomerase activity"/>
    <property type="evidence" value="ECO:0007669"/>
    <property type="project" value="UniProtKB-KW"/>
</dbReference>
<dbReference type="GO" id="GO:0016018">
    <property type="term" value="F:cyclosporin A binding"/>
    <property type="evidence" value="ECO:0007669"/>
    <property type="project" value="TreeGrafter"/>
</dbReference>
<evidence type="ECO:0000259" key="8">
    <source>
        <dbReference type="PROSITE" id="PS50072"/>
    </source>
</evidence>
<keyword evidence="3" id="KW-0677">Repeat</keyword>
<gene>
    <name evidence="9" type="ORF">ADEAN_000400700</name>
</gene>
<dbReference type="Pfam" id="PF07719">
    <property type="entry name" value="TPR_2"/>
    <property type="match status" value="1"/>
</dbReference>
<comment type="catalytic activity">
    <reaction evidence="1">
        <text>[protein]-peptidylproline (omega=180) = [protein]-peptidylproline (omega=0)</text>
        <dbReference type="Rhea" id="RHEA:16237"/>
        <dbReference type="Rhea" id="RHEA-COMP:10747"/>
        <dbReference type="Rhea" id="RHEA-COMP:10748"/>
        <dbReference type="ChEBI" id="CHEBI:83833"/>
        <dbReference type="ChEBI" id="CHEBI:83834"/>
        <dbReference type="EC" id="5.2.1.8"/>
    </reaction>
</comment>
<keyword evidence="5" id="KW-0697">Rotamase</keyword>
<dbReference type="PANTHER" id="PTHR11071">
    <property type="entry name" value="PEPTIDYL-PROLYL CIS-TRANS ISOMERASE"/>
    <property type="match status" value="1"/>
</dbReference>
<dbReference type="InterPro" id="IPR002130">
    <property type="entry name" value="Cyclophilin-type_PPIase_dom"/>
</dbReference>
<evidence type="ECO:0000256" key="7">
    <source>
        <dbReference type="PROSITE-ProRule" id="PRU00339"/>
    </source>
</evidence>
<dbReference type="PROSITE" id="PS50072">
    <property type="entry name" value="CSA_PPIASE_2"/>
    <property type="match status" value="1"/>
</dbReference>
<dbReference type="GO" id="GO:0005829">
    <property type="term" value="C:cytosol"/>
    <property type="evidence" value="ECO:0007669"/>
    <property type="project" value="TreeGrafter"/>
</dbReference>
<dbReference type="AlphaFoldDB" id="A0A7G2CAR4"/>
<dbReference type="Gene3D" id="1.25.40.10">
    <property type="entry name" value="Tetratricopeptide repeat domain"/>
    <property type="match status" value="1"/>
</dbReference>
<keyword evidence="4 7" id="KW-0802">TPR repeat</keyword>
<dbReference type="OrthoDB" id="407558at2759"/>
<dbReference type="SUPFAM" id="SSF50891">
    <property type="entry name" value="Cyclophilin-like"/>
    <property type="match status" value="1"/>
</dbReference>
<dbReference type="InterPro" id="IPR011990">
    <property type="entry name" value="TPR-like_helical_dom_sf"/>
</dbReference>
<dbReference type="PANTHER" id="PTHR11071:SF561">
    <property type="entry name" value="PEPTIDYL-PROLYL CIS-TRANS ISOMERASE D-RELATED"/>
    <property type="match status" value="1"/>
</dbReference>
<dbReference type="SMART" id="SM00028">
    <property type="entry name" value="TPR"/>
    <property type="match status" value="3"/>
</dbReference>
<protein>
    <recommendedName>
        <fullName evidence="2">peptidylprolyl isomerase</fullName>
        <ecNumber evidence="2">5.2.1.8</ecNumber>
    </recommendedName>
</protein>
<dbReference type="Gene3D" id="2.40.100.10">
    <property type="entry name" value="Cyclophilin-like"/>
    <property type="match status" value="1"/>
</dbReference>
<dbReference type="PRINTS" id="PR00153">
    <property type="entry name" value="CSAPPISMRASE"/>
</dbReference>
<evidence type="ECO:0000256" key="1">
    <source>
        <dbReference type="ARBA" id="ARBA00000971"/>
    </source>
</evidence>
<dbReference type="Proteomes" id="UP000515908">
    <property type="component" value="Chromosome 07"/>
</dbReference>
<dbReference type="FunFam" id="2.40.100.10:FF:000054">
    <property type="entry name" value="Peptidyl-prolyl cis-trans isomerase D"/>
    <property type="match status" value="1"/>
</dbReference>
<dbReference type="InterPro" id="IPR020892">
    <property type="entry name" value="Cyclophilin-type_PPIase_CS"/>
</dbReference>
<dbReference type="PROSITE" id="PS00170">
    <property type="entry name" value="CSA_PPIASE_1"/>
    <property type="match status" value="1"/>
</dbReference>
<dbReference type="InterPro" id="IPR013105">
    <property type="entry name" value="TPR_2"/>
</dbReference>
<dbReference type="InterPro" id="IPR019734">
    <property type="entry name" value="TPR_rpt"/>
</dbReference>